<dbReference type="Proteomes" id="UP001303046">
    <property type="component" value="Unassembled WGS sequence"/>
</dbReference>
<gene>
    <name evidence="2" type="primary">Necator_chrIII.g12437</name>
    <name evidence="2" type="ORF">RB195_011671</name>
</gene>
<accession>A0ABR1D576</accession>
<evidence type="ECO:0000313" key="3">
    <source>
        <dbReference type="Proteomes" id="UP001303046"/>
    </source>
</evidence>
<keyword evidence="1" id="KW-0472">Membrane</keyword>
<keyword evidence="3" id="KW-1185">Reference proteome</keyword>
<name>A0ABR1D576_NECAM</name>
<sequence>MIPPQYQPLAPSRRFNRGRLRNCTVLHVVLTRLYVVFLALFHNTKGDLQRSVYVAANALSILKRNP</sequence>
<evidence type="ECO:0000256" key="1">
    <source>
        <dbReference type="SAM" id="Phobius"/>
    </source>
</evidence>
<keyword evidence="1" id="KW-0812">Transmembrane</keyword>
<comment type="caution">
    <text evidence="2">The sequence shown here is derived from an EMBL/GenBank/DDBJ whole genome shotgun (WGS) entry which is preliminary data.</text>
</comment>
<feature type="transmembrane region" description="Helical" evidence="1">
    <location>
        <begin position="20"/>
        <end position="41"/>
    </location>
</feature>
<protein>
    <submittedName>
        <fullName evidence="2">Uncharacterized protein</fullName>
    </submittedName>
</protein>
<reference evidence="2 3" key="1">
    <citation type="submission" date="2023-08" db="EMBL/GenBank/DDBJ databases">
        <title>A Necator americanus chromosomal reference genome.</title>
        <authorList>
            <person name="Ilik V."/>
            <person name="Petrzelkova K.J."/>
            <person name="Pardy F."/>
            <person name="Fuh T."/>
            <person name="Niatou-Singa F.S."/>
            <person name="Gouil Q."/>
            <person name="Baker L."/>
            <person name="Ritchie M.E."/>
            <person name="Jex A.R."/>
            <person name="Gazzola D."/>
            <person name="Li H."/>
            <person name="Toshio Fujiwara R."/>
            <person name="Zhan B."/>
            <person name="Aroian R.V."/>
            <person name="Pafco B."/>
            <person name="Schwarz E.M."/>
        </authorList>
    </citation>
    <scope>NUCLEOTIDE SEQUENCE [LARGE SCALE GENOMIC DNA]</scope>
    <source>
        <strain evidence="2 3">Aroian</strain>
        <tissue evidence="2">Whole animal</tissue>
    </source>
</reference>
<keyword evidence="1" id="KW-1133">Transmembrane helix</keyword>
<dbReference type="EMBL" id="JAVFWL010000003">
    <property type="protein sequence ID" value="KAK6745103.1"/>
    <property type="molecule type" value="Genomic_DNA"/>
</dbReference>
<organism evidence="2 3">
    <name type="scientific">Necator americanus</name>
    <name type="common">Human hookworm</name>
    <dbReference type="NCBI Taxonomy" id="51031"/>
    <lineage>
        <taxon>Eukaryota</taxon>
        <taxon>Metazoa</taxon>
        <taxon>Ecdysozoa</taxon>
        <taxon>Nematoda</taxon>
        <taxon>Chromadorea</taxon>
        <taxon>Rhabditida</taxon>
        <taxon>Rhabditina</taxon>
        <taxon>Rhabditomorpha</taxon>
        <taxon>Strongyloidea</taxon>
        <taxon>Ancylostomatidae</taxon>
        <taxon>Bunostominae</taxon>
        <taxon>Necator</taxon>
    </lineage>
</organism>
<proteinExistence type="predicted"/>
<evidence type="ECO:0000313" key="2">
    <source>
        <dbReference type="EMBL" id="KAK6745103.1"/>
    </source>
</evidence>